<accession>A0ABR1EHU1</accession>
<evidence type="ECO:0000313" key="4">
    <source>
        <dbReference type="Proteomes" id="UP001303046"/>
    </source>
</evidence>
<feature type="region of interest" description="Disordered" evidence="1">
    <location>
        <begin position="34"/>
        <end position="53"/>
    </location>
</feature>
<evidence type="ECO:0000259" key="2">
    <source>
        <dbReference type="PROSITE" id="PS50878"/>
    </source>
</evidence>
<keyword evidence="4" id="KW-1185">Reference proteome</keyword>
<name>A0ABR1EHU1_NECAM</name>
<gene>
    <name evidence="3" type="primary">Necator_chrX.g23256</name>
    <name evidence="3" type="ORF">RB195_023093</name>
</gene>
<feature type="domain" description="Reverse transcriptase" evidence="2">
    <location>
        <begin position="1"/>
        <end position="209"/>
    </location>
</feature>
<sequence>MMSSNAKLNKKCAATGLCLTSIETCKELERVQRPTYTGVSEEPSTASETPPPQGRLLNVLRADGVPGKSVGLIIDMNGRTTPAVSTPAGCTTPFEMETGVRHGDLAGPFLLNFVVDDIMRRTGEQGPADVILASSARPLVDLEYADDVIMFASSNAKFQHAVNLASKLAAAYGLRHHPDRSKHMRASRDLQRESGGTYNLSNSWMSSVIWAVC</sequence>
<proteinExistence type="predicted"/>
<reference evidence="3 4" key="1">
    <citation type="submission" date="2023-08" db="EMBL/GenBank/DDBJ databases">
        <title>A Necator americanus chromosomal reference genome.</title>
        <authorList>
            <person name="Ilik V."/>
            <person name="Petrzelkova K.J."/>
            <person name="Pardy F."/>
            <person name="Fuh T."/>
            <person name="Niatou-Singa F.S."/>
            <person name="Gouil Q."/>
            <person name="Baker L."/>
            <person name="Ritchie M.E."/>
            <person name="Jex A.R."/>
            <person name="Gazzola D."/>
            <person name="Li H."/>
            <person name="Toshio Fujiwara R."/>
            <person name="Zhan B."/>
            <person name="Aroian R.V."/>
            <person name="Pafco B."/>
            <person name="Schwarz E.M."/>
        </authorList>
    </citation>
    <scope>NUCLEOTIDE SEQUENCE [LARGE SCALE GENOMIC DNA]</scope>
    <source>
        <strain evidence="3 4">Aroian</strain>
        <tissue evidence="3">Whole animal</tissue>
    </source>
</reference>
<dbReference type="EMBL" id="JAVFWL010000006">
    <property type="protein sequence ID" value="KAK6762247.1"/>
    <property type="molecule type" value="Genomic_DNA"/>
</dbReference>
<dbReference type="InterPro" id="IPR000477">
    <property type="entry name" value="RT_dom"/>
</dbReference>
<dbReference type="Proteomes" id="UP001303046">
    <property type="component" value="Unassembled WGS sequence"/>
</dbReference>
<organism evidence="3 4">
    <name type="scientific">Necator americanus</name>
    <name type="common">Human hookworm</name>
    <dbReference type="NCBI Taxonomy" id="51031"/>
    <lineage>
        <taxon>Eukaryota</taxon>
        <taxon>Metazoa</taxon>
        <taxon>Ecdysozoa</taxon>
        <taxon>Nematoda</taxon>
        <taxon>Chromadorea</taxon>
        <taxon>Rhabditida</taxon>
        <taxon>Rhabditina</taxon>
        <taxon>Rhabditomorpha</taxon>
        <taxon>Strongyloidea</taxon>
        <taxon>Ancylostomatidae</taxon>
        <taxon>Bunostominae</taxon>
        <taxon>Necator</taxon>
    </lineage>
</organism>
<dbReference type="PROSITE" id="PS50878">
    <property type="entry name" value="RT_POL"/>
    <property type="match status" value="1"/>
</dbReference>
<evidence type="ECO:0000313" key="3">
    <source>
        <dbReference type="EMBL" id="KAK6762247.1"/>
    </source>
</evidence>
<evidence type="ECO:0000256" key="1">
    <source>
        <dbReference type="SAM" id="MobiDB-lite"/>
    </source>
</evidence>
<comment type="caution">
    <text evidence="3">The sequence shown here is derived from an EMBL/GenBank/DDBJ whole genome shotgun (WGS) entry which is preliminary data.</text>
</comment>
<protein>
    <recommendedName>
        <fullName evidence="2">Reverse transcriptase domain-containing protein</fullName>
    </recommendedName>
</protein>